<dbReference type="SUPFAM" id="SSF52833">
    <property type="entry name" value="Thioredoxin-like"/>
    <property type="match status" value="1"/>
</dbReference>
<gene>
    <name evidence="7" type="ORF">Mucpa_4869</name>
</gene>
<dbReference type="Proteomes" id="UP000002774">
    <property type="component" value="Chromosome"/>
</dbReference>
<name>H1Y5E2_9SPHI</name>
<dbReference type="InterPro" id="IPR017937">
    <property type="entry name" value="Thioredoxin_CS"/>
</dbReference>
<keyword evidence="4" id="KW-0676">Redox-active center</keyword>
<evidence type="ECO:0000259" key="6">
    <source>
        <dbReference type="PROSITE" id="PS51352"/>
    </source>
</evidence>
<dbReference type="PROSITE" id="PS00194">
    <property type="entry name" value="THIOREDOXIN_1"/>
    <property type="match status" value="1"/>
</dbReference>
<feature type="domain" description="Thioredoxin" evidence="6">
    <location>
        <begin position="239"/>
        <end position="377"/>
    </location>
</feature>
<dbReference type="InterPro" id="IPR013766">
    <property type="entry name" value="Thioredoxin_domain"/>
</dbReference>
<evidence type="ECO:0000256" key="2">
    <source>
        <dbReference type="ARBA" id="ARBA00022748"/>
    </source>
</evidence>
<dbReference type="EMBL" id="CM001403">
    <property type="protein sequence ID" value="EHQ28953.1"/>
    <property type="molecule type" value="Genomic_DNA"/>
</dbReference>
<dbReference type="InterPro" id="IPR000866">
    <property type="entry name" value="AhpC/TSA"/>
</dbReference>
<dbReference type="CDD" id="cd02966">
    <property type="entry name" value="TlpA_like_family"/>
    <property type="match status" value="1"/>
</dbReference>
<feature type="chain" id="PRO_5003558784" evidence="5">
    <location>
        <begin position="21"/>
        <end position="377"/>
    </location>
</feature>
<dbReference type="PANTHER" id="PTHR42852">
    <property type="entry name" value="THIOL:DISULFIDE INTERCHANGE PROTEIN DSBE"/>
    <property type="match status" value="1"/>
</dbReference>
<dbReference type="InterPro" id="IPR050553">
    <property type="entry name" value="Thioredoxin_ResA/DsbE_sf"/>
</dbReference>
<comment type="subcellular location">
    <subcellularLocation>
        <location evidence="1">Cell envelope</location>
    </subcellularLocation>
</comment>
<evidence type="ECO:0000256" key="5">
    <source>
        <dbReference type="SAM" id="SignalP"/>
    </source>
</evidence>
<evidence type="ECO:0000256" key="4">
    <source>
        <dbReference type="ARBA" id="ARBA00023284"/>
    </source>
</evidence>
<organism evidence="7 8">
    <name type="scientific">Mucilaginibacter paludis DSM 18603</name>
    <dbReference type="NCBI Taxonomy" id="714943"/>
    <lineage>
        <taxon>Bacteria</taxon>
        <taxon>Pseudomonadati</taxon>
        <taxon>Bacteroidota</taxon>
        <taxon>Sphingobacteriia</taxon>
        <taxon>Sphingobacteriales</taxon>
        <taxon>Sphingobacteriaceae</taxon>
        <taxon>Mucilaginibacter</taxon>
    </lineage>
</organism>
<proteinExistence type="predicted"/>
<reference evidence="7" key="1">
    <citation type="submission" date="2011-09" db="EMBL/GenBank/DDBJ databases">
        <title>The permanent draft genome of Mucilaginibacter paludis DSM 18603.</title>
        <authorList>
            <consortium name="US DOE Joint Genome Institute (JGI-PGF)"/>
            <person name="Lucas S."/>
            <person name="Han J."/>
            <person name="Lapidus A."/>
            <person name="Bruce D."/>
            <person name="Goodwin L."/>
            <person name="Pitluck S."/>
            <person name="Peters L."/>
            <person name="Kyrpides N."/>
            <person name="Mavromatis K."/>
            <person name="Ivanova N."/>
            <person name="Mikhailova N."/>
            <person name="Held B."/>
            <person name="Detter J.C."/>
            <person name="Tapia R."/>
            <person name="Han C."/>
            <person name="Land M."/>
            <person name="Hauser L."/>
            <person name="Markowitz V."/>
            <person name="Cheng J.-F."/>
            <person name="Hugenholtz P."/>
            <person name="Woyke T."/>
            <person name="Wu D."/>
            <person name="Tindall B."/>
            <person name="Brambilla E."/>
            <person name="Klenk H.-P."/>
            <person name="Eisen J.A."/>
        </authorList>
    </citation>
    <scope>NUCLEOTIDE SEQUENCE [LARGE SCALE GENOMIC DNA]</scope>
    <source>
        <strain evidence="7">DSM 18603</strain>
    </source>
</reference>
<dbReference type="GO" id="GO:0017004">
    <property type="term" value="P:cytochrome complex assembly"/>
    <property type="evidence" value="ECO:0007669"/>
    <property type="project" value="UniProtKB-KW"/>
</dbReference>
<evidence type="ECO:0000313" key="7">
    <source>
        <dbReference type="EMBL" id="EHQ28953.1"/>
    </source>
</evidence>
<dbReference type="Pfam" id="PF00578">
    <property type="entry name" value="AhpC-TSA"/>
    <property type="match status" value="1"/>
</dbReference>
<dbReference type="eggNOG" id="COG0526">
    <property type="taxonomic scope" value="Bacteria"/>
</dbReference>
<keyword evidence="8" id="KW-1185">Reference proteome</keyword>
<dbReference type="InterPro" id="IPR025380">
    <property type="entry name" value="DUF4369"/>
</dbReference>
<evidence type="ECO:0000256" key="1">
    <source>
        <dbReference type="ARBA" id="ARBA00004196"/>
    </source>
</evidence>
<dbReference type="Pfam" id="PF14289">
    <property type="entry name" value="DUF4369"/>
    <property type="match status" value="1"/>
</dbReference>
<dbReference type="Gene3D" id="3.40.30.10">
    <property type="entry name" value="Glutaredoxin"/>
    <property type="match status" value="1"/>
</dbReference>
<sequence length="377" mass="41732">MNFKKAILIIAGLFPLATMAQSGYTISGKMSASNGASKAYILTFQVNTYKDKDSVAIKDGKFQFKGSVTEPEQAIIEIKYKGARISGNQSDHVSFLIENSNISIVSTDSIKNAQISGSTAERERQELSALTTPFTNKIIKLQREFSKGHELVGGKTAEERKAASDSINSYVTQIRYINQKFVEAHRNTYMGLYTFNVSILGSKFDPMAVEPMFHQFSAQLQSSTLGRRIAERIETAKKGQAGAKVTDFTQTDLNGKPFTLSSLRGKYVLVDFWASWCGPCRAENPNVVKAYNAFKSKNFEIVSVSLDMGKEQWVDAIQKDGMPWIHVCDMKGWKNDVAVLYGVNSVPQNFLIDPQGVIIARDLRGADLTSKLSALIK</sequence>
<dbReference type="PROSITE" id="PS51352">
    <property type="entry name" value="THIOREDOXIN_2"/>
    <property type="match status" value="1"/>
</dbReference>
<keyword evidence="3" id="KW-1015">Disulfide bond</keyword>
<dbReference type="PANTHER" id="PTHR42852:SF6">
    <property type="entry name" value="THIOL:DISULFIDE INTERCHANGE PROTEIN DSBE"/>
    <property type="match status" value="1"/>
</dbReference>
<feature type="signal peptide" evidence="5">
    <location>
        <begin position="1"/>
        <end position="20"/>
    </location>
</feature>
<dbReference type="RefSeq" id="WP_008509937.1">
    <property type="nucleotide sequence ID" value="NZ_CM001403.1"/>
</dbReference>
<dbReference type="OrthoDB" id="750178at2"/>
<dbReference type="GO" id="GO:0030313">
    <property type="term" value="C:cell envelope"/>
    <property type="evidence" value="ECO:0007669"/>
    <property type="project" value="UniProtKB-SubCell"/>
</dbReference>
<dbReference type="STRING" id="714943.Mucpa_4869"/>
<dbReference type="InterPro" id="IPR036249">
    <property type="entry name" value="Thioredoxin-like_sf"/>
</dbReference>
<accession>H1Y5E2</accession>
<evidence type="ECO:0000313" key="8">
    <source>
        <dbReference type="Proteomes" id="UP000002774"/>
    </source>
</evidence>
<keyword evidence="2" id="KW-0201">Cytochrome c-type biogenesis</keyword>
<protein>
    <submittedName>
        <fullName evidence="7">Alkyl hydroperoxide reductase/ Thiol specific antioxidant/ Mal allergen</fullName>
    </submittedName>
</protein>
<dbReference type="HOGENOM" id="CLU_042529_1_0_10"/>
<keyword evidence="5" id="KW-0732">Signal</keyword>
<evidence type="ECO:0000256" key="3">
    <source>
        <dbReference type="ARBA" id="ARBA00023157"/>
    </source>
</evidence>
<dbReference type="AlphaFoldDB" id="H1Y5E2"/>